<organism evidence="3 4">
    <name type="scientific">Haloplanus vescus</name>
    <dbReference type="NCBI Taxonomy" id="555874"/>
    <lineage>
        <taxon>Archaea</taxon>
        <taxon>Methanobacteriati</taxon>
        <taxon>Methanobacteriota</taxon>
        <taxon>Stenosarchaea group</taxon>
        <taxon>Halobacteria</taxon>
        <taxon>Halobacteriales</taxon>
        <taxon>Haloferacaceae</taxon>
        <taxon>Haloplanus</taxon>
    </lineage>
</organism>
<evidence type="ECO:0000256" key="1">
    <source>
        <dbReference type="ARBA" id="ARBA00008984"/>
    </source>
</evidence>
<dbReference type="InterPro" id="IPR001455">
    <property type="entry name" value="TusA-like"/>
</dbReference>
<name>A0A1H3VJE3_9EURY</name>
<dbReference type="Proteomes" id="UP000236755">
    <property type="component" value="Unassembled WGS sequence"/>
</dbReference>
<gene>
    <name evidence="3" type="ORF">SAMN04488065_0013</name>
</gene>
<sequence>MVVFILRYTTDTLLSHTTVLHSKVNIMAEYEPTATLDVRGQNCPMPVVKTKQRIDELDAGVILEVLATDPGSMSDIAGWADTTAGVELVDQEEGDDIFTHYVRKTEQ</sequence>
<proteinExistence type="inferred from homology"/>
<dbReference type="SUPFAM" id="SSF64307">
    <property type="entry name" value="SirA-like"/>
    <property type="match status" value="1"/>
</dbReference>
<keyword evidence="4" id="KW-1185">Reference proteome</keyword>
<comment type="similarity">
    <text evidence="1">Belongs to the sulfur carrier protein TusA family.</text>
</comment>
<evidence type="ECO:0000313" key="3">
    <source>
        <dbReference type="EMBL" id="SDZ74905.1"/>
    </source>
</evidence>
<accession>A0A1H3VJE3</accession>
<dbReference type="STRING" id="555874.SAMN04488065_0013"/>
<keyword evidence="3" id="KW-0808">Transferase</keyword>
<evidence type="ECO:0000259" key="2">
    <source>
        <dbReference type="PROSITE" id="PS01148"/>
    </source>
</evidence>
<dbReference type="GO" id="GO:0016740">
    <property type="term" value="F:transferase activity"/>
    <property type="evidence" value="ECO:0007669"/>
    <property type="project" value="UniProtKB-KW"/>
</dbReference>
<dbReference type="PROSITE" id="PS01148">
    <property type="entry name" value="UPF0033"/>
    <property type="match status" value="1"/>
</dbReference>
<dbReference type="AlphaFoldDB" id="A0A1H3VJE3"/>
<evidence type="ECO:0000313" key="4">
    <source>
        <dbReference type="Proteomes" id="UP000236755"/>
    </source>
</evidence>
<dbReference type="PANTHER" id="PTHR33279:SF6">
    <property type="entry name" value="SULFUR CARRIER PROTEIN YEDF-RELATED"/>
    <property type="match status" value="1"/>
</dbReference>
<dbReference type="PANTHER" id="PTHR33279">
    <property type="entry name" value="SULFUR CARRIER PROTEIN YEDF-RELATED"/>
    <property type="match status" value="1"/>
</dbReference>
<feature type="domain" description="UPF0033" evidence="2">
    <location>
        <begin position="36"/>
        <end position="60"/>
    </location>
</feature>
<protein>
    <submittedName>
        <fullName evidence="3">TusA-related sulfurtransferase</fullName>
    </submittedName>
</protein>
<dbReference type="InterPro" id="IPR036868">
    <property type="entry name" value="TusA-like_sf"/>
</dbReference>
<dbReference type="CDD" id="cd00291">
    <property type="entry name" value="SirA_YedF_YeeD"/>
    <property type="match status" value="1"/>
</dbReference>
<dbReference type="EMBL" id="FNQT01000001">
    <property type="protein sequence ID" value="SDZ74905.1"/>
    <property type="molecule type" value="Genomic_DNA"/>
</dbReference>
<dbReference type="Pfam" id="PF01206">
    <property type="entry name" value="TusA"/>
    <property type="match status" value="1"/>
</dbReference>
<reference evidence="3 4" key="1">
    <citation type="submission" date="2016-10" db="EMBL/GenBank/DDBJ databases">
        <authorList>
            <person name="de Groot N.N."/>
        </authorList>
    </citation>
    <scope>NUCLEOTIDE SEQUENCE [LARGE SCALE GENOMIC DNA]</scope>
    <source>
        <strain evidence="3 4">CGMCC 1.8712</strain>
    </source>
</reference>
<dbReference type="Gene3D" id="3.30.110.40">
    <property type="entry name" value="TusA-like domain"/>
    <property type="match status" value="1"/>
</dbReference>